<keyword evidence="2 3" id="KW-0175">Coiled coil</keyword>
<dbReference type="PANTHER" id="PTHR32054:SF31">
    <property type="entry name" value="PROTEIN WEAK CHLOROPLAST MOVEMENT UNDER BLUE LIGHT 1"/>
    <property type="match status" value="1"/>
</dbReference>
<dbReference type="Proteomes" id="UP000639772">
    <property type="component" value="Unassembled WGS sequence"/>
</dbReference>
<dbReference type="GO" id="GO:0009904">
    <property type="term" value="P:chloroplast accumulation movement"/>
    <property type="evidence" value="ECO:0007669"/>
    <property type="project" value="TreeGrafter"/>
</dbReference>
<evidence type="ECO:0000256" key="1">
    <source>
        <dbReference type="ARBA" id="ARBA00005485"/>
    </source>
</evidence>
<evidence type="ECO:0000256" key="3">
    <source>
        <dbReference type="SAM" id="Coils"/>
    </source>
</evidence>
<dbReference type="OrthoDB" id="1931671at2759"/>
<proteinExistence type="inferred from homology"/>
<dbReference type="AlphaFoldDB" id="A0A835QZD8"/>
<feature type="coiled-coil region" evidence="3">
    <location>
        <begin position="112"/>
        <end position="167"/>
    </location>
</feature>
<protein>
    <submittedName>
        <fullName evidence="4">Uncharacterized protein</fullName>
    </submittedName>
</protein>
<evidence type="ECO:0000313" key="4">
    <source>
        <dbReference type="EMBL" id="KAG0482616.1"/>
    </source>
</evidence>
<sequence length="630" mass="70563">MDEALIAKKNGGELSFPPNQAAVFDNPKAEDTTEAKIKPSTNKFSYWRGRGVWGHSPESSTHKETDAGRALIDTAAPFESVKAAANMFGGTADWKVQKALSMERNKNVRHETKNLDKKISLYQKQAEEVEEAKRRAIQELEATKRTIEELRLQLGKALTEEAQAKQDSELAQLRVKEMELGITDEASVAAKAQAKVAKARYLEAVDELKSVKSELDKLRKEHALLTKEVNAASKKADEAILLCKESEKRAEQLTLELLAINETLGLAQESALEEEELRVDAAMSRKEESLNLEQQFNEAEEELRSLKEQISVNNHLKKKLQEATDLISTLETELTALMEAKQKQKPEIDEAKANPNREALTLARKELAEVKACIAKEKDEVSCLRVASSSLESALETEKKCLAVNMESLEANLANGSASAIEIRLEEIMKEIEASKSLEKLALRLIKAAQECENTMTIDEAENPPTVLSIPLKEYYTLCKRAMDAENLAAMEALSSTNSKELFSKRRLESVYKEKKEKEEILRDATMKAEEVAQGKLKAEQELKNWKQSKRASDLCLTKNVSCCYSRSFGISSDPRGFAPCPSTPPRTGLRNLSTEADVSYVQELKPKKKKSFFPRIMMLFSRKKVQSMK</sequence>
<gene>
    <name evidence="4" type="ORF">HPP92_010700</name>
</gene>
<evidence type="ECO:0000256" key="2">
    <source>
        <dbReference type="ARBA" id="ARBA00023054"/>
    </source>
</evidence>
<feature type="coiled-coil region" evidence="3">
    <location>
        <begin position="201"/>
        <end position="340"/>
    </location>
</feature>
<dbReference type="Pfam" id="PF05701">
    <property type="entry name" value="WEMBL"/>
    <property type="match status" value="2"/>
</dbReference>
<dbReference type="PANTHER" id="PTHR32054">
    <property type="entry name" value="HEAVY CHAIN, PUTATIVE, EXPRESSED-RELATED-RELATED"/>
    <property type="match status" value="1"/>
</dbReference>
<evidence type="ECO:0000313" key="5">
    <source>
        <dbReference type="Proteomes" id="UP000639772"/>
    </source>
</evidence>
<dbReference type="GO" id="GO:0005829">
    <property type="term" value="C:cytosol"/>
    <property type="evidence" value="ECO:0007669"/>
    <property type="project" value="TreeGrafter"/>
</dbReference>
<comment type="similarity">
    <text evidence="1">Belongs to the WEB family.</text>
</comment>
<comment type="caution">
    <text evidence="4">The sequence shown here is derived from an EMBL/GenBank/DDBJ whole genome shotgun (WGS) entry which is preliminary data.</text>
</comment>
<dbReference type="SUPFAM" id="SSF57997">
    <property type="entry name" value="Tropomyosin"/>
    <property type="match status" value="1"/>
</dbReference>
<name>A0A835QZD8_VANPL</name>
<accession>A0A835QZD8</accession>
<dbReference type="GO" id="GO:0009903">
    <property type="term" value="P:chloroplast avoidance movement"/>
    <property type="evidence" value="ECO:0007669"/>
    <property type="project" value="TreeGrafter"/>
</dbReference>
<reference evidence="4 5" key="1">
    <citation type="journal article" date="2020" name="Nat. Food">
        <title>A phased Vanilla planifolia genome enables genetic improvement of flavour and production.</title>
        <authorList>
            <person name="Hasing T."/>
            <person name="Tang H."/>
            <person name="Brym M."/>
            <person name="Khazi F."/>
            <person name="Huang T."/>
            <person name="Chambers A.H."/>
        </authorList>
    </citation>
    <scope>NUCLEOTIDE SEQUENCE [LARGE SCALE GENOMIC DNA]</scope>
    <source>
        <tissue evidence="4">Leaf</tissue>
    </source>
</reference>
<dbReference type="EMBL" id="JADCNM010000005">
    <property type="protein sequence ID" value="KAG0482616.1"/>
    <property type="molecule type" value="Genomic_DNA"/>
</dbReference>
<dbReference type="InterPro" id="IPR008545">
    <property type="entry name" value="Web"/>
</dbReference>
<organism evidence="4 5">
    <name type="scientific">Vanilla planifolia</name>
    <name type="common">Vanilla</name>
    <dbReference type="NCBI Taxonomy" id="51239"/>
    <lineage>
        <taxon>Eukaryota</taxon>
        <taxon>Viridiplantae</taxon>
        <taxon>Streptophyta</taxon>
        <taxon>Embryophyta</taxon>
        <taxon>Tracheophyta</taxon>
        <taxon>Spermatophyta</taxon>
        <taxon>Magnoliopsida</taxon>
        <taxon>Liliopsida</taxon>
        <taxon>Asparagales</taxon>
        <taxon>Orchidaceae</taxon>
        <taxon>Vanilloideae</taxon>
        <taxon>Vanilleae</taxon>
        <taxon>Vanilla</taxon>
    </lineage>
</organism>